<gene>
    <name evidence="1" type="ORF">K788_0001403</name>
</gene>
<dbReference type="AlphaFoldDB" id="A0A0P0RMV2"/>
<dbReference type="SUPFAM" id="SSF82784">
    <property type="entry name" value="OsmC-like"/>
    <property type="match status" value="1"/>
</dbReference>
<geneLocation type="plasmid" evidence="2"/>
<sequence>MATSAPRLSRCFLIDISNHRTMTSLNEYLVQKRAAWLAKRAAARKDPHIKANQLKANVRALGRSGVREIRIRDFQVISDSPEDFAGYNLGPASPELQLGVLGSCLTHITLIQAAERELRIDSIEVEVTGEQHPLAQQPGFEHVPIFPHNIRYTLDIVSPESPEAIRALHEAVEAVCPIFNLLKNPQTIEGELRHAATA</sequence>
<dbReference type="Proteomes" id="UP000019146">
    <property type="component" value="Plasmid unnamed"/>
</dbReference>
<keyword evidence="1" id="KW-0614">Plasmid</keyword>
<evidence type="ECO:0000313" key="2">
    <source>
        <dbReference type="Proteomes" id="UP000019146"/>
    </source>
</evidence>
<dbReference type="Gene3D" id="3.30.300.20">
    <property type="match status" value="1"/>
</dbReference>
<dbReference type="PANTHER" id="PTHR35368:SF1">
    <property type="entry name" value="HYDROPEROXIDE REDUCTASE"/>
    <property type="match status" value="1"/>
</dbReference>
<name>A0A0P0RMV2_9BURK</name>
<dbReference type="Pfam" id="PF02566">
    <property type="entry name" value="OsmC"/>
    <property type="match status" value="1"/>
</dbReference>
<dbReference type="InterPro" id="IPR036102">
    <property type="entry name" value="OsmC/Ohrsf"/>
</dbReference>
<dbReference type="KEGG" id="bcai:K788_0001403"/>
<dbReference type="InterPro" id="IPR052924">
    <property type="entry name" value="OsmC/Ohr_hydroprdx_reductase"/>
</dbReference>
<dbReference type="InterPro" id="IPR003718">
    <property type="entry name" value="OsmC/Ohr_fam"/>
</dbReference>
<organism evidence="1 2">
    <name type="scientific">Paraburkholderia caribensis MBA4</name>
    <dbReference type="NCBI Taxonomy" id="1323664"/>
    <lineage>
        <taxon>Bacteria</taxon>
        <taxon>Pseudomonadati</taxon>
        <taxon>Pseudomonadota</taxon>
        <taxon>Betaproteobacteria</taxon>
        <taxon>Burkholderiales</taxon>
        <taxon>Burkholderiaceae</taxon>
        <taxon>Paraburkholderia</taxon>
    </lineage>
</organism>
<dbReference type="InterPro" id="IPR015946">
    <property type="entry name" value="KH_dom-like_a/b"/>
</dbReference>
<dbReference type="PANTHER" id="PTHR35368">
    <property type="entry name" value="HYDROPEROXIDE REDUCTASE"/>
    <property type="match status" value="1"/>
</dbReference>
<accession>A0A0P0RMV2</accession>
<reference evidence="1 2" key="1">
    <citation type="journal article" date="2014" name="Genome Announc.">
        <title>Draft Genome Sequence of the Haloacid-Degrading Burkholderia caribensis Strain MBA4.</title>
        <authorList>
            <person name="Pan Y."/>
            <person name="Kong K.F."/>
            <person name="Tsang J.S."/>
        </authorList>
    </citation>
    <scope>NUCLEOTIDE SEQUENCE [LARGE SCALE GENOMIC DNA]</scope>
    <source>
        <strain evidence="1 2">MBA4</strain>
        <plasmid evidence="2">Plasmid</plasmid>
    </source>
</reference>
<dbReference type="EMBL" id="CP012748">
    <property type="protein sequence ID" value="ALL70255.1"/>
    <property type="molecule type" value="Genomic_DNA"/>
</dbReference>
<proteinExistence type="predicted"/>
<evidence type="ECO:0000313" key="1">
    <source>
        <dbReference type="EMBL" id="ALL70255.1"/>
    </source>
</evidence>
<protein>
    <submittedName>
        <fullName evidence="1">Redox protein, regulator of disulfide bond formation</fullName>
    </submittedName>
</protein>